<comment type="cofactor">
    <cofactor evidence="3">
        <name>Zn(2+)</name>
        <dbReference type="ChEBI" id="CHEBI:29105"/>
    </cofactor>
</comment>
<dbReference type="PRINTS" id="PR00919">
    <property type="entry name" value="THERMOPTASE"/>
</dbReference>
<evidence type="ECO:0000256" key="1">
    <source>
        <dbReference type="ARBA" id="ARBA00001941"/>
    </source>
</evidence>
<comment type="cofactor">
    <cofactor evidence="1">
        <name>Co(2+)</name>
        <dbReference type="ChEBI" id="CHEBI:48828"/>
    </cofactor>
</comment>
<gene>
    <name evidence="10" type="ORF">HXA33_19190</name>
</gene>
<evidence type="ECO:0000256" key="2">
    <source>
        <dbReference type="ARBA" id="ARBA00001946"/>
    </source>
</evidence>
<reference evidence="10" key="1">
    <citation type="submission" date="2020-06" db="EMBL/GenBank/DDBJ databases">
        <title>Insight into the genomes of haloalkaliphilic bacilli from Kenyan soda lakes.</title>
        <authorList>
            <person name="Mwirichia R."/>
            <person name="Villamizar G.C."/>
            <person name="Poehlein A."/>
            <person name="Mugweru J."/>
            <person name="Kipnyargis A."/>
            <person name="Kiplimo D."/>
            <person name="Orwa P."/>
            <person name="Daniel R."/>
        </authorList>
    </citation>
    <scope>NUCLEOTIDE SEQUENCE</scope>
    <source>
        <strain evidence="10">B1096_S55</strain>
    </source>
</reference>
<evidence type="ECO:0000313" key="11">
    <source>
        <dbReference type="Proteomes" id="UP001057753"/>
    </source>
</evidence>
<dbReference type="AlphaFoldDB" id="A0A9Q4B627"/>
<accession>A0A9Q4B627</accession>
<dbReference type="SUPFAM" id="SSF144052">
    <property type="entry name" value="Thermophilic metalloprotease-like"/>
    <property type="match status" value="1"/>
</dbReference>
<dbReference type="PANTHER" id="PTHR34448:SF3">
    <property type="entry name" value="AMINOPEPTIDASE AMPS"/>
    <property type="match status" value="1"/>
</dbReference>
<keyword evidence="6" id="KW-0645">Protease</keyword>
<comment type="similarity">
    <text evidence="4">Belongs to the peptidase M29 family.</text>
</comment>
<dbReference type="InterPro" id="IPR000787">
    <property type="entry name" value="Peptidase_M29"/>
</dbReference>
<sequence length="410" mass="45226">MSTFEEKLDKYAELAVKIGVNIQSGQTLVINAPLSSAEFTRKVAHKAYDAGAKLVHVEWHDEELTRIRFDKAPVESFKEYPKWKAEGYETMAENGAAFMTIKSTDPDLLKGVDSEKIATQNKVQGQAMDTFRSYIQSDKVSWLVISTPSPAWAAKVFPNEPEDTQMSKLWEALFEATRINTDDPVAEWKQHDNTLQTKAALLNNKNYRQLHFKSPGTDLTIELPNNHIWLGGGGPTQDGVHFVANMPTEEVFTAPKSDGVNGTVTNTKPLNYGGNVIDHFTLTFKDGKVVDFTAEQGEETLKHLLETDEGATRLGEVALVPHSSPISQSGILFYNTLYDENASNHIALGSAYSTCLKDGAKMSSDELRKAGLNTSITHVDFMIGSADMDIEGVLSDGTTEAVFRKGEWAI</sequence>
<evidence type="ECO:0000256" key="5">
    <source>
        <dbReference type="ARBA" id="ARBA00022438"/>
    </source>
</evidence>
<dbReference type="GO" id="GO:0006508">
    <property type="term" value="P:proteolysis"/>
    <property type="evidence" value="ECO:0007669"/>
    <property type="project" value="UniProtKB-KW"/>
</dbReference>
<dbReference type="EMBL" id="JABXYM010000002">
    <property type="protein sequence ID" value="MCR6098637.1"/>
    <property type="molecule type" value="Genomic_DNA"/>
</dbReference>
<name>A0A9Q4B627_SALAG</name>
<evidence type="ECO:0000256" key="3">
    <source>
        <dbReference type="ARBA" id="ARBA00001947"/>
    </source>
</evidence>
<dbReference type="Proteomes" id="UP001057753">
    <property type="component" value="Unassembled WGS sequence"/>
</dbReference>
<dbReference type="InterPro" id="IPR052170">
    <property type="entry name" value="M29_Exopeptidase"/>
</dbReference>
<dbReference type="RefSeq" id="WP_257823033.1">
    <property type="nucleotide sequence ID" value="NZ_JABXYM010000002.1"/>
</dbReference>
<keyword evidence="11" id="KW-1185">Reference proteome</keyword>
<dbReference type="GO" id="GO:0004177">
    <property type="term" value="F:aminopeptidase activity"/>
    <property type="evidence" value="ECO:0007669"/>
    <property type="project" value="UniProtKB-KW"/>
</dbReference>
<evidence type="ECO:0000313" key="10">
    <source>
        <dbReference type="EMBL" id="MCR6098637.1"/>
    </source>
</evidence>
<dbReference type="Pfam" id="PF02073">
    <property type="entry name" value="Peptidase_M29"/>
    <property type="match status" value="1"/>
</dbReference>
<dbReference type="InterPro" id="IPR035097">
    <property type="entry name" value="M29_N-terminal"/>
</dbReference>
<dbReference type="Gene3D" id="3.40.1830.10">
    <property type="entry name" value="Thermophilic metalloprotease (M29)"/>
    <property type="match status" value="1"/>
</dbReference>
<keyword evidence="8" id="KW-0378">Hydrolase</keyword>
<organism evidence="10 11">
    <name type="scientific">Salipaludibacillus agaradhaerens</name>
    <name type="common">Bacillus agaradhaerens</name>
    <dbReference type="NCBI Taxonomy" id="76935"/>
    <lineage>
        <taxon>Bacteria</taxon>
        <taxon>Bacillati</taxon>
        <taxon>Bacillota</taxon>
        <taxon>Bacilli</taxon>
        <taxon>Bacillales</taxon>
        <taxon>Bacillaceae</taxon>
    </lineage>
</organism>
<dbReference type="GO" id="GO:0008237">
    <property type="term" value="F:metallopeptidase activity"/>
    <property type="evidence" value="ECO:0007669"/>
    <property type="project" value="UniProtKB-KW"/>
</dbReference>
<keyword evidence="9" id="KW-0482">Metalloprotease</keyword>
<comment type="caution">
    <text evidence="10">The sequence shown here is derived from an EMBL/GenBank/DDBJ whole genome shotgun (WGS) entry which is preliminary data.</text>
</comment>
<evidence type="ECO:0000256" key="4">
    <source>
        <dbReference type="ARBA" id="ARBA00008236"/>
    </source>
</evidence>
<keyword evidence="7" id="KW-0479">Metal-binding</keyword>
<dbReference type="PANTHER" id="PTHR34448">
    <property type="entry name" value="AMINOPEPTIDASE"/>
    <property type="match status" value="1"/>
</dbReference>
<evidence type="ECO:0000256" key="7">
    <source>
        <dbReference type="ARBA" id="ARBA00022723"/>
    </source>
</evidence>
<dbReference type="GO" id="GO:0046872">
    <property type="term" value="F:metal ion binding"/>
    <property type="evidence" value="ECO:0007669"/>
    <property type="project" value="UniProtKB-KW"/>
</dbReference>
<proteinExistence type="inferred from homology"/>
<evidence type="ECO:0000256" key="9">
    <source>
        <dbReference type="ARBA" id="ARBA00023049"/>
    </source>
</evidence>
<protein>
    <submittedName>
        <fullName evidence="10">Aminopeptidase</fullName>
    </submittedName>
</protein>
<evidence type="ECO:0000256" key="6">
    <source>
        <dbReference type="ARBA" id="ARBA00022670"/>
    </source>
</evidence>
<keyword evidence="5 10" id="KW-0031">Aminopeptidase</keyword>
<evidence type="ECO:0000256" key="8">
    <source>
        <dbReference type="ARBA" id="ARBA00022801"/>
    </source>
</evidence>
<comment type="cofactor">
    <cofactor evidence="2">
        <name>Mg(2+)</name>
        <dbReference type="ChEBI" id="CHEBI:18420"/>
    </cofactor>
</comment>